<protein>
    <recommendedName>
        <fullName evidence="7">THO complex subunit 5</fullName>
    </recommendedName>
</protein>
<dbReference type="AlphaFoldDB" id="A0AAN6LNP9"/>
<keyword evidence="3" id="KW-0539">Nucleus</keyword>
<dbReference type="GO" id="GO:0000445">
    <property type="term" value="C:THO complex part of transcription export complex"/>
    <property type="evidence" value="ECO:0007669"/>
    <property type="project" value="TreeGrafter"/>
</dbReference>
<evidence type="ECO:0000313" key="6">
    <source>
        <dbReference type="Proteomes" id="UP001280581"/>
    </source>
</evidence>
<dbReference type="Pfam" id="PF09766">
    <property type="entry name" value="FmiP_Thoc5"/>
    <property type="match status" value="1"/>
</dbReference>
<sequence length="242" mass="28188">MSDPKDESAMDVSGSDDFVGLSTFKIADHLQTPQYIRLYDETQKLKGRVNDLTSYQQAHPRPLKAPTTREEVDAEKKIQNQLDLLEKRLRAQLAMTRTVYRACVMKIREEKAETAEKKAANDALILGLHNLKYEEQSLRSEIAAAENYDHKYKKLPLIPTDEFIAKFPQHENATEHELMKARIDQEYQDRVELESQRQEKLKQKQKLIAEVKKSKDDLTRLDGMVEKFVEHFEPIRKVFATE</sequence>
<evidence type="ECO:0000313" key="5">
    <source>
        <dbReference type="EMBL" id="KAK3197002.1"/>
    </source>
</evidence>
<keyword evidence="6" id="KW-1185">Reference proteome</keyword>
<dbReference type="EMBL" id="WVTA01000021">
    <property type="protein sequence ID" value="KAK3197002.1"/>
    <property type="molecule type" value="Genomic_DNA"/>
</dbReference>
<keyword evidence="4" id="KW-0175">Coiled coil</keyword>
<feature type="coiled-coil region" evidence="4">
    <location>
        <begin position="183"/>
        <end position="221"/>
    </location>
</feature>
<evidence type="ECO:0000256" key="1">
    <source>
        <dbReference type="ARBA" id="ARBA00004123"/>
    </source>
</evidence>
<gene>
    <name evidence="5" type="ORF">GRF29_1536g255889</name>
</gene>
<dbReference type="PANTHER" id="PTHR13375:SF3">
    <property type="entry name" value="THO COMPLEX SUBUNIT 5 HOMOLOG"/>
    <property type="match status" value="1"/>
</dbReference>
<proteinExistence type="inferred from homology"/>
<accession>A0AAN6LNP9</accession>
<reference evidence="5 6" key="1">
    <citation type="submission" date="2021-02" db="EMBL/GenBank/DDBJ databases">
        <title>Genome assembly of Pseudopithomyces chartarum.</title>
        <authorList>
            <person name="Jauregui R."/>
            <person name="Singh J."/>
            <person name="Voisey C."/>
        </authorList>
    </citation>
    <scope>NUCLEOTIDE SEQUENCE [LARGE SCALE GENOMIC DNA]</scope>
    <source>
        <strain evidence="5 6">AGR01</strain>
    </source>
</reference>
<dbReference type="InterPro" id="IPR019163">
    <property type="entry name" value="THO_Thoc5"/>
</dbReference>
<comment type="subcellular location">
    <subcellularLocation>
        <location evidence="1">Nucleus</location>
    </subcellularLocation>
</comment>
<organism evidence="5 6">
    <name type="scientific">Pseudopithomyces chartarum</name>
    <dbReference type="NCBI Taxonomy" id="1892770"/>
    <lineage>
        <taxon>Eukaryota</taxon>
        <taxon>Fungi</taxon>
        <taxon>Dikarya</taxon>
        <taxon>Ascomycota</taxon>
        <taxon>Pezizomycotina</taxon>
        <taxon>Dothideomycetes</taxon>
        <taxon>Pleosporomycetidae</taxon>
        <taxon>Pleosporales</taxon>
        <taxon>Massarineae</taxon>
        <taxon>Didymosphaeriaceae</taxon>
        <taxon>Pseudopithomyces</taxon>
    </lineage>
</organism>
<dbReference type="Proteomes" id="UP001280581">
    <property type="component" value="Unassembled WGS sequence"/>
</dbReference>
<evidence type="ECO:0000256" key="4">
    <source>
        <dbReference type="SAM" id="Coils"/>
    </source>
</evidence>
<dbReference type="PANTHER" id="PTHR13375">
    <property type="entry name" value="FMS INTERACTING PROTEIN"/>
    <property type="match status" value="1"/>
</dbReference>
<comment type="similarity">
    <text evidence="2">Belongs to the THOC5 family.</text>
</comment>
<dbReference type="GO" id="GO:0003729">
    <property type="term" value="F:mRNA binding"/>
    <property type="evidence" value="ECO:0007669"/>
    <property type="project" value="TreeGrafter"/>
</dbReference>
<evidence type="ECO:0008006" key="7">
    <source>
        <dbReference type="Google" id="ProtNLM"/>
    </source>
</evidence>
<name>A0AAN6LNP9_9PLEO</name>
<dbReference type="GO" id="GO:0006406">
    <property type="term" value="P:mRNA export from nucleus"/>
    <property type="evidence" value="ECO:0007669"/>
    <property type="project" value="TreeGrafter"/>
</dbReference>
<evidence type="ECO:0000256" key="3">
    <source>
        <dbReference type="ARBA" id="ARBA00023242"/>
    </source>
</evidence>
<evidence type="ECO:0000256" key="2">
    <source>
        <dbReference type="ARBA" id="ARBA00008044"/>
    </source>
</evidence>
<comment type="caution">
    <text evidence="5">The sequence shown here is derived from an EMBL/GenBank/DDBJ whole genome shotgun (WGS) entry which is preliminary data.</text>
</comment>